<dbReference type="STRING" id="471853.Bcav_0188"/>
<dbReference type="PANTHER" id="PTHR43818:SF11">
    <property type="entry name" value="BCDNA.GH03377"/>
    <property type="match status" value="1"/>
</dbReference>
<keyword evidence="4" id="KW-1185">Reference proteome</keyword>
<accession>C5BVL3</accession>
<reference evidence="3 4" key="1">
    <citation type="journal article" date="2009" name="Stand. Genomic Sci.">
        <title>Complete genome sequence of Beutenbergia cavernae type strain (HKI 0122).</title>
        <authorList>
            <person name="Land M."/>
            <person name="Pukall R."/>
            <person name="Abt B."/>
            <person name="Goker M."/>
            <person name="Rohde M."/>
            <person name="Glavina Del Rio T."/>
            <person name="Tice H."/>
            <person name="Copeland A."/>
            <person name="Cheng J.F."/>
            <person name="Lucas S."/>
            <person name="Chen F."/>
            <person name="Nolan M."/>
            <person name="Bruce D."/>
            <person name="Goodwin L."/>
            <person name="Pitluck S."/>
            <person name="Ivanova N."/>
            <person name="Mavromatis K."/>
            <person name="Ovchinnikova G."/>
            <person name="Pati A."/>
            <person name="Chen A."/>
            <person name="Palaniappan K."/>
            <person name="Hauser L."/>
            <person name="Chang Y.J."/>
            <person name="Jefferies C.C."/>
            <person name="Saunders E."/>
            <person name="Brettin T."/>
            <person name="Detter J.C."/>
            <person name="Han C."/>
            <person name="Chain P."/>
            <person name="Bristow J."/>
            <person name="Eisen J.A."/>
            <person name="Markowitz V."/>
            <person name="Hugenholtz P."/>
            <person name="Kyrpides N.C."/>
            <person name="Klenk H.P."/>
            <person name="Lapidus A."/>
        </authorList>
    </citation>
    <scope>NUCLEOTIDE SEQUENCE [LARGE SCALE GENOMIC DNA]</scope>
    <source>
        <strain evidence="4">ATCC BAA-8 / DSM 12333 / NBRC 16432</strain>
    </source>
</reference>
<dbReference type="SUPFAM" id="SSF51735">
    <property type="entry name" value="NAD(P)-binding Rossmann-fold domains"/>
    <property type="match status" value="1"/>
</dbReference>
<dbReference type="EMBL" id="CP001618">
    <property type="protein sequence ID" value="ACQ78453.1"/>
    <property type="molecule type" value="Genomic_DNA"/>
</dbReference>
<evidence type="ECO:0000259" key="2">
    <source>
        <dbReference type="Pfam" id="PF01408"/>
    </source>
</evidence>
<dbReference type="PANTHER" id="PTHR43818">
    <property type="entry name" value="BCDNA.GH03377"/>
    <property type="match status" value="1"/>
</dbReference>
<dbReference type="HOGENOM" id="CLU_057076_0_0_11"/>
<dbReference type="eggNOG" id="COG0673">
    <property type="taxonomic scope" value="Bacteria"/>
</dbReference>
<evidence type="ECO:0000313" key="3">
    <source>
        <dbReference type="EMBL" id="ACQ78453.1"/>
    </source>
</evidence>
<dbReference type="KEGG" id="bcv:Bcav_0188"/>
<dbReference type="Gene3D" id="3.40.50.720">
    <property type="entry name" value="NAD(P)-binding Rossmann-like Domain"/>
    <property type="match status" value="1"/>
</dbReference>
<dbReference type="InterPro" id="IPR050463">
    <property type="entry name" value="Gfo/Idh/MocA_oxidrdct_glycsds"/>
</dbReference>
<gene>
    <name evidence="3" type="ordered locus">Bcav_0188</name>
</gene>
<dbReference type="Pfam" id="PF01408">
    <property type="entry name" value="GFO_IDH_MocA"/>
    <property type="match status" value="1"/>
</dbReference>
<dbReference type="InterPro" id="IPR000683">
    <property type="entry name" value="Gfo/Idh/MocA-like_OxRdtase_N"/>
</dbReference>
<sequence>MISIGISGAGMFAEAFIPLFAQHPLVERVVLADLVPERLAEVAQRHGLVETVGSHAELCASDVDAVAIFAQRHLHGPLTLEALDAGKHTYCAVPIASSLDDVGRIVSAVERTGLVYASGETSYYYPHTIYCRDRYARGDFGAFVYAEGNYLHDMAHGFYAAFQHSGGEQWRRVAGYPPMLYPTHSTGAVLGVTGARVTDVSCLGYADVEEDGVFGVGANEWDNPYSNQTALMRTDDGGMLRVNEFRRIGWRGTHGGNPLTIYGTRASFEENAGSQVWVDRDGGPTDVTGLLACAKHVEDTADDGAAGAAAAGSPGDVAAEHAGLHEVLREDFSSRYSAVHPVHRLPQAYARLRNGHLGSHHFLADDFVRAVVTRTVPPVNVWEAAAYAAPGIVAHASSLAGGDRLPVPDFGRPPTDRPLLAVDVPAEELVG</sequence>
<dbReference type="GO" id="GO:0016491">
    <property type="term" value="F:oxidoreductase activity"/>
    <property type="evidence" value="ECO:0007669"/>
    <property type="project" value="UniProtKB-KW"/>
</dbReference>
<dbReference type="Gene3D" id="3.30.360.10">
    <property type="entry name" value="Dihydrodipicolinate Reductase, domain 2"/>
    <property type="match status" value="1"/>
</dbReference>
<protein>
    <submittedName>
        <fullName evidence="3">Oxidoreductase domain protein</fullName>
    </submittedName>
</protein>
<name>C5BVL3_BEUC1</name>
<evidence type="ECO:0000313" key="4">
    <source>
        <dbReference type="Proteomes" id="UP000007962"/>
    </source>
</evidence>
<dbReference type="Proteomes" id="UP000007962">
    <property type="component" value="Chromosome"/>
</dbReference>
<dbReference type="GO" id="GO:0000166">
    <property type="term" value="F:nucleotide binding"/>
    <property type="evidence" value="ECO:0007669"/>
    <property type="project" value="InterPro"/>
</dbReference>
<keyword evidence="1" id="KW-0560">Oxidoreductase</keyword>
<dbReference type="RefSeq" id="WP_012725233.1">
    <property type="nucleotide sequence ID" value="NC_012669.1"/>
</dbReference>
<feature type="domain" description="Gfo/Idh/MocA-like oxidoreductase N-terminal" evidence="2">
    <location>
        <begin position="3"/>
        <end position="118"/>
    </location>
</feature>
<organism evidence="3 4">
    <name type="scientific">Beutenbergia cavernae (strain ATCC BAA-8 / DSM 12333 / CCUG 43141 / JCM 11478 / NBRC 16432 / NCIMB 13614 / HKI 0122)</name>
    <dbReference type="NCBI Taxonomy" id="471853"/>
    <lineage>
        <taxon>Bacteria</taxon>
        <taxon>Bacillati</taxon>
        <taxon>Actinomycetota</taxon>
        <taxon>Actinomycetes</taxon>
        <taxon>Micrococcales</taxon>
        <taxon>Beutenbergiaceae</taxon>
        <taxon>Beutenbergia</taxon>
    </lineage>
</organism>
<evidence type="ECO:0000256" key="1">
    <source>
        <dbReference type="ARBA" id="ARBA00023002"/>
    </source>
</evidence>
<proteinExistence type="predicted"/>
<dbReference type="AlphaFoldDB" id="C5BVL3"/>
<dbReference type="InterPro" id="IPR036291">
    <property type="entry name" value="NAD(P)-bd_dom_sf"/>
</dbReference>